<dbReference type="PANTHER" id="PTHR43265">
    <property type="entry name" value="ESTERASE ESTD"/>
    <property type="match status" value="1"/>
</dbReference>
<organism evidence="2 3">
    <name type="scientific">Amphibacillus marinus</name>
    <dbReference type="NCBI Taxonomy" id="872970"/>
    <lineage>
        <taxon>Bacteria</taxon>
        <taxon>Bacillati</taxon>
        <taxon>Bacillota</taxon>
        <taxon>Bacilli</taxon>
        <taxon>Bacillales</taxon>
        <taxon>Bacillaceae</taxon>
        <taxon>Amphibacillus</taxon>
    </lineage>
</organism>
<dbReference type="Proteomes" id="UP000199300">
    <property type="component" value="Unassembled WGS sequence"/>
</dbReference>
<dbReference type="GO" id="GO:0052689">
    <property type="term" value="F:carboxylic ester hydrolase activity"/>
    <property type="evidence" value="ECO:0007669"/>
    <property type="project" value="TreeGrafter"/>
</dbReference>
<evidence type="ECO:0000313" key="2">
    <source>
        <dbReference type="EMBL" id="SEN71801.1"/>
    </source>
</evidence>
<dbReference type="AlphaFoldDB" id="A0A1H8ITQ8"/>
<gene>
    <name evidence="2" type="ORF">SAMN04488134_101722</name>
</gene>
<dbReference type="EMBL" id="FODJ01000001">
    <property type="protein sequence ID" value="SEN71801.1"/>
    <property type="molecule type" value="Genomic_DNA"/>
</dbReference>
<dbReference type="PANTHER" id="PTHR43265:SF1">
    <property type="entry name" value="ESTERASE ESTD"/>
    <property type="match status" value="1"/>
</dbReference>
<keyword evidence="3" id="KW-1185">Reference proteome</keyword>
<evidence type="ECO:0000259" key="1">
    <source>
        <dbReference type="Pfam" id="PF12697"/>
    </source>
</evidence>
<dbReference type="InterPro" id="IPR053145">
    <property type="entry name" value="AB_hydrolase_Est10"/>
</dbReference>
<dbReference type="Gene3D" id="3.40.50.1820">
    <property type="entry name" value="alpha/beta hydrolase"/>
    <property type="match status" value="1"/>
</dbReference>
<name>A0A1H8ITQ8_9BACI</name>
<proteinExistence type="predicted"/>
<evidence type="ECO:0000313" key="3">
    <source>
        <dbReference type="Proteomes" id="UP000199300"/>
    </source>
</evidence>
<sequence>MAEDSDFPLAGTLSIPAEQDIPVPAVVLVHGSGPSDRNQAVFGYQIFKDLAHGLAEQGIATLRYDKRTYSYPSEFDLEQFTIMDESIEDTLSAISLLENDDRINSDAIYLIGHSQGAMIAPRIYSLQPNLAGLILLAGSPRSLWKIIYDQNMAVLADLDSESIHYQTNKTFVEAEFERAKQLTSQSFAEVYGQTIFGIPAFYLKELDSFDTKEALLQIDIPLLIMQGEQDFQVTVNKDYQAYQDLLNNNLFATFMLYSNLNHFFVDYQGDKQGTVEEYMVEAEMDAQVIDDIANWLLKQEN</sequence>
<reference evidence="2 3" key="1">
    <citation type="submission" date="2016-10" db="EMBL/GenBank/DDBJ databases">
        <authorList>
            <person name="de Groot N.N."/>
        </authorList>
    </citation>
    <scope>NUCLEOTIDE SEQUENCE [LARGE SCALE GENOMIC DNA]</scope>
    <source>
        <strain evidence="2 3">CGMCC 1.10434</strain>
    </source>
</reference>
<feature type="domain" description="AB hydrolase-1" evidence="1">
    <location>
        <begin position="26"/>
        <end position="243"/>
    </location>
</feature>
<dbReference type="SUPFAM" id="SSF53474">
    <property type="entry name" value="alpha/beta-Hydrolases"/>
    <property type="match status" value="1"/>
</dbReference>
<dbReference type="STRING" id="872970.SAMN04488134_101722"/>
<dbReference type="InterPro" id="IPR000073">
    <property type="entry name" value="AB_hydrolase_1"/>
</dbReference>
<protein>
    <recommendedName>
        <fullName evidence="1">AB hydrolase-1 domain-containing protein</fullName>
    </recommendedName>
</protein>
<accession>A0A1H8ITQ8</accession>
<dbReference type="Pfam" id="PF12697">
    <property type="entry name" value="Abhydrolase_6"/>
    <property type="match status" value="1"/>
</dbReference>
<dbReference type="RefSeq" id="WP_177178190.1">
    <property type="nucleotide sequence ID" value="NZ_FODJ01000001.1"/>
</dbReference>
<dbReference type="InterPro" id="IPR029058">
    <property type="entry name" value="AB_hydrolase_fold"/>
</dbReference>